<dbReference type="PANTHER" id="PTHR24286">
    <property type="entry name" value="CYTOCHROME P450 26"/>
    <property type="match status" value="1"/>
</dbReference>
<dbReference type="Gene3D" id="1.10.630.10">
    <property type="entry name" value="Cytochrome P450"/>
    <property type="match status" value="1"/>
</dbReference>
<dbReference type="AlphaFoldDB" id="A0A238ZNC3"/>
<dbReference type="CDD" id="cd11045">
    <property type="entry name" value="CYP136-like"/>
    <property type="match status" value="1"/>
</dbReference>
<evidence type="ECO:0000256" key="8">
    <source>
        <dbReference type="PIRSR" id="PIRSR602403-1"/>
    </source>
</evidence>
<evidence type="ECO:0000256" key="6">
    <source>
        <dbReference type="ARBA" id="ARBA00023004"/>
    </source>
</evidence>
<feature type="binding site" description="axial binding residue" evidence="8">
    <location>
        <position position="424"/>
    </location>
    <ligand>
        <name>heme</name>
        <dbReference type="ChEBI" id="CHEBI:30413"/>
    </ligand>
    <ligandPart>
        <name>Fe</name>
        <dbReference type="ChEBI" id="CHEBI:18248"/>
    </ligandPart>
</feature>
<evidence type="ECO:0000313" key="10">
    <source>
        <dbReference type="EMBL" id="SNR84458.1"/>
    </source>
</evidence>
<dbReference type="EMBL" id="FZNW01000022">
    <property type="protein sequence ID" value="SNR84458.1"/>
    <property type="molecule type" value="Genomic_DNA"/>
</dbReference>
<dbReference type="GO" id="GO:0016705">
    <property type="term" value="F:oxidoreductase activity, acting on paired donors, with incorporation or reduction of molecular oxygen"/>
    <property type="evidence" value="ECO:0007669"/>
    <property type="project" value="InterPro"/>
</dbReference>
<keyword evidence="4 8" id="KW-0479">Metal-binding</keyword>
<accession>A0A238ZNC3</accession>
<dbReference type="Proteomes" id="UP000198348">
    <property type="component" value="Unassembled WGS sequence"/>
</dbReference>
<evidence type="ECO:0000256" key="9">
    <source>
        <dbReference type="RuleBase" id="RU000461"/>
    </source>
</evidence>
<evidence type="ECO:0000256" key="1">
    <source>
        <dbReference type="ARBA" id="ARBA00001971"/>
    </source>
</evidence>
<dbReference type="PROSITE" id="PS00086">
    <property type="entry name" value="CYTOCHROME_P450"/>
    <property type="match status" value="1"/>
</dbReference>
<keyword evidence="6 8" id="KW-0408">Iron</keyword>
<dbReference type="InterPro" id="IPR017972">
    <property type="entry name" value="Cyt_P450_CS"/>
</dbReference>
<reference evidence="10 11" key="1">
    <citation type="submission" date="2017-06" db="EMBL/GenBank/DDBJ databases">
        <authorList>
            <person name="Kim H.J."/>
            <person name="Triplett B.A."/>
        </authorList>
    </citation>
    <scope>NUCLEOTIDE SEQUENCE [LARGE SCALE GENOMIC DNA]</scope>
    <source>
        <strain evidence="10 11">DSM 45207</strain>
    </source>
</reference>
<comment type="cofactor">
    <cofactor evidence="1 8">
        <name>heme</name>
        <dbReference type="ChEBI" id="CHEBI:30413"/>
    </cofactor>
</comment>
<evidence type="ECO:0000256" key="5">
    <source>
        <dbReference type="ARBA" id="ARBA00023002"/>
    </source>
</evidence>
<comment type="similarity">
    <text evidence="2 9">Belongs to the cytochrome P450 family.</text>
</comment>
<keyword evidence="7 9" id="KW-0503">Monooxygenase</keyword>
<gene>
    <name evidence="10" type="ORF">SAMN06265360_12267</name>
</gene>
<evidence type="ECO:0000256" key="7">
    <source>
        <dbReference type="ARBA" id="ARBA00023033"/>
    </source>
</evidence>
<dbReference type="InterPro" id="IPR002403">
    <property type="entry name" value="Cyt_P450_E_grp-IV"/>
</dbReference>
<evidence type="ECO:0000256" key="3">
    <source>
        <dbReference type="ARBA" id="ARBA00022617"/>
    </source>
</evidence>
<dbReference type="Pfam" id="PF00067">
    <property type="entry name" value="p450"/>
    <property type="match status" value="1"/>
</dbReference>
<dbReference type="PRINTS" id="PR00465">
    <property type="entry name" value="EP450IV"/>
</dbReference>
<dbReference type="GO" id="GO:0020037">
    <property type="term" value="F:heme binding"/>
    <property type="evidence" value="ECO:0007669"/>
    <property type="project" value="InterPro"/>
</dbReference>
<proteinExistence type="inferred from homology"/>
<keyword evidence="3 8" id="KW-0349">Heme</keyword>
<dbReference type="SUPFAM" id="SSF48264">
    <property type="entry name" value="Cytochrome P450"/>
    <property type="match status" value="1"/>
</dbReference>
<dbReference type="PANTHER" id="PTHR24286:SF24">
    <property type="entry name" value="LANOSTEROL 14-ALPHA DEMETHYLASE"/>
    <property type="match status" value="1"/>
</dbReference>
<keyword evidence="5 9" id="KW-0560">Oxidoreductase</keyword>
<dbReference type="GO" id="GO:0004497">
    <property type="term" value="F:monooxygenase activity"/>
    <property type="evidence" value="ECO:0007669"/>
    <property type="project" value="UniProtKB-KW"/>
</dbReference>
<name>A0A238ZNC3_9PSEU</name>
<keyword evidence="11" id="KW-1185">Reference proteome</keyword>
<sequence length="478" mass="53678">MTVVSKPFRAALTDSVQRLGSAITSRYPENPQPLAEPPAGSGLRPVMGSYGFPVIGHAVESMTSPLAYPREQYRRYGPVSWTGAVGFRVVTVMGPDALQQVWLDRNKVFSSERGWRPVIGPFFHRGLMLLDFDEHLFHRRTMQQAFTRPRLNDYLEATWPLVDRTLRSWKPGQRFHMYDHSKQLLLDLACQVFIGESPTSSAARQLSEAFDNAVHGGQAMIRYPVPGGVWSRGLAGRRYLQSYFRNRIATRRAGNGTDLFSVLCKVESDDGAVFTDDDIVNHMIFLLMAAHDTSTIALSMMAYHIGKDQPLQTALREEARSLPDTPSIEQLNEPTLLDMAFKETLRMHAPAGTLFRQATADTEILGHYIPANTQVALNLHASMRLQQWWPSPDTFDPYRFQDPNSVKELHAYAWSPFGAGAHKCIGMHFGGLTVKAAMHQLLRRYRWSVPADYTPLMTWGTGPTPADGLPVTLQPHTN</sequence>
<evidence type="ECO:0000313" key="11">
    <source>
        <dbReference type="Proteomes" id="UP000198348"/>
    </source>
</evidence>
<evidence type="ECO:0000256" key="4">
    <source>
        <dbReference type="ARBA" id="ARBA00022723"/>
    </source>
</evidence>
<dbReference type="InterPro" id="IPR001128">
    <property type="entry name" value="Cyt_P450"/>
</dbReference>
<organism evidence="10 11">
    <name type="scientific">Haloechinothrix alba</name>
    <dbReference type="NCBI Taxonomy" id="664784"/>
    <lineage>
        <taxon>Bacteria</taxon>
        <taxon>Bacillati</taxon>
        <taxon>Actinomycetota</taxon>
        <taxon>Actinomycetes</taxon>
        <taxon>Pseudonocardiales</taxon>
        <taxon>Pseudonocardiaceae</taxon>
        <taxon>Haloechinothrix</taxon>
    </lineage>
</organism>
<dbReference type="InterPro" id="IPR036396">
    <property type="entry name" value="Cyt_P450_sf"/>
</dbReference>
<evidence type="ECO:0000256" key="2">
    <source>
        <dbReference type="ARBA" id="ARBA00010617"/>
    </source>
</evidence>
<dbReference type="GO" id="GO:0016125">
    <property type="term" value="P:sterol metabolic process"/>
    <property type="evidence" value="ECO:0007669"/>
    <property type="project" value="TreeGrafter"/>
</dbReference>
<protein>
    <submittedName>
        <fullName evidence="10">Cytochrome P450</fullName>
    </submittedName>
</protein>
<dbReference type="GO" id="GO:0005506">
    <property type="term" value="F:iron ion binding"/>
    <property type="evidence" value="ECO:0007669"/>
    <property type="project" value="InterPro"/>
</dbReference>
<dbReference type="OrthoDB" id="5290182at2"/>